<comment type="subcellular location">
    <subcellularLocation>
        <location evidence="1">Membrane</location>
        <topology evidence="1">Multi-pass membrane protein</topology>
    </subcellularLocation>
</comment>
<evidence type="ECO:0000256" key="2">
    <source>
        <dbReference type="ARBA" id="ARBA00005692"/>
    </source>
</evidence>
<evidence type="ECO:0000256" key="6">
    <source>
        <dbReference type="RuleBase" id="RU280813"/>
    </source>
</evidence>
<protein>
    <recommendedName>
        <fullName evidence="6">Serpentine receptor class gamma</fullName>
    </recommendedName>
</protein>
<keyword evidence="8" id="KW-1185">Reference proteome</keyword>
<evidence type="ECO:0000313" key="7">
    <source>
        <dbReference type="EMBL" id="TKR73221.1"/>
    </source>
</evidence>
<dbReference type="GO" id="GO:0004888">
    <property type="term" value="F:transmembrane signaling receptor activity"/>
    <property type="evidence" value="ECO:0007669"/>
    <property type="project" value="InterPro"/>
</dbReference>
<evidence type="ECO:0000313" key="8">
    <source>
        <dbReference type="Proteomes" id="UP000298663"/>
    </source>
</evidence>
<evidence type="ECO:0000256" key="1">
    <source>
        <dbReference type="ARBA" id="ARBA00004141"/>
    </source>
</evidence>
<proteinExistence type="inferred from homology"/>
<dbReference type="AlphaFoldDB" id="A0A4U5MTW4"/>
<sequence length="145" mass="15964">MAALTYNIYLSIGSAVAACLIYGIIIFCLFSNRRKFKGSNTSTKHANSAELKLTLSVLLHSVLLTVDGCTAALIFVGGHAFFMPINYFVQDLLSGCNPYLLIAFSSELRKKVFWWKKPEATQVVSGMHNTNPSKISIVTARTTPR</sequence>
<name>A0A4U5MTW4_STECR</name>
<gene>
    <name evidence="7" type="ORF">L596_020556</name>
</gene>
<comment type="similarity">
    <text evidence="2 6">Belongs to the nematode receptor-like protein srg family.</text>
</comment>
<dbReference type="GO" id="GO:0007606">
    <property type="term" value="P:sensory perception of chemical stimulus"/>
    <property type="evidence" value="ECO:0007669"/>
    <property type="project" value="UniProtKB-UniRule"/>
</dbReference>
<reference evidence="7 8" key="1">
    <citation type="journal article" date="2015" name="Genome Biol.">
        <title>Comparative genomics of Steinernema reveals deeply conserved gene regulatory networks.</title>
        <authorList>
            <person name="Dillman A.R."/>
            <person name="Macchietto M."/>
            <person name="Porter C.F."/>
            <person name="Rogers A."/>
            <person name="Williams B."/>
            <person name="Antoshechkin I."/>
            <person name="Lee M.M."/>
            <person name="Goodwin Z."/>
            <person name="Lu X."/>
            <person name="Lewis E.E."/>
            <person name="Goodrich-Blair H."/>
            <person name="Stock S.P."/>
            <person name="Adams B.J."/>
            <person name="Sternberg P.W."/>
            <person name="Mortazavi A."/>
        </authorList>
    </citation>
    <scope>NUCLEOTIDE SEQUENCE [LARGE SCALE GENOMIC DNA]</scope>
    <source>
        <strain evidence="7 8">ALL</strain>
    </source>
</reference>
<feature type="transmembrane region" description="Helical" evidence="6">
    <location>
        <begin position="6"/>
        <end position="30"/>
    </location>
</feature>
<keyword evidence="4 6" id="KW-1133">Transmembrane helix</keyword>
<evidence type="ECO:0000256" key="3">
    <source>
        <dbReference type="ARBA" id="ARBA00022692"/>
    </source>
</evidence>
<reference evidence="7 8" key="2">
    <citation type="journal article" date="2019" name="G3 (Bethesda)">
        <title>Hybrid Assembly of the Genome of the Entomopathogenic Nematode Steinernema carpocapsae Identifies the X-Chromosome.</title>
        <authorList>
            <person name="Serra L."/>
            <person name="Macchietto M."/>
            <person name="Macias-Munoz A."/>
            <person name="McGill C.J."/>
            <person name="Rodriguez I.M."/>
            <person name="Rodriguez B."/>
            <person name="Murad R."/>
            <person name="Mortazavi A."/>
        </authorList>
    </citation>
    <scope>NUCLEOTIDE SEQUENCE [LARGE SCALE GENOMIC DNA]</scope>
    <source>
        <strain evidence="7 8">ALL</strain>
    </source>
</reference>
<accession>A0A4U5MTW4</accession>
<feature type="transmembrane region" description="Helical" evidence="6">
    <location>
        <begin position="51"/>
        <end position="75"/>
    </location>
</feature>
<dbReference type="Pfam" id="PF02118">
    <property type="entry name" value="Srg"/>
    <property type="match status" value="1"/>
</dbReference>
<dbReference type="EMBL" id="AZBU02000006">
    <property type="protein sequence ID" value="TKR73221.1"/>
    <property type="molecule type" value="Genomic_DNA"/>
</dbReference>
<dbReference type="InterPro" id="IPR000609">
    <property type="entry name" value="7TM_GPCR_serpentine_rcpt_Srg"/>
</dbReference>
<evidence type="ECO:0000256" key="5">
    <source>
        <dbReference type="ARBA" id="ARBA00023136"/>
    </source>
</evidence>
<comment type="caution">
    <text evidence="6">Lacks conserved residue(s) required for the propagation of feature annotation.</text>
</comment>
<comment type="caution">
    <text evidence="7">The sequence shown here is derived from an EMBL/GenBank/DDBJ whole genome shotgun (WGS) entry which is preliminary data.</text>
</comment>
<dbReference type="GO" id="GO:0016020">
    <property type="term" value="C:membrane"/>
    <property type="evidence" value="ECO:0007669"/>
    <property type="project" value="UniProtKB-SubCell"/>
</dbReference>
<dbReference type="Proteomes" id="UP000298663">
    <property type="component" value="Unassembled WGS sequence"/>
</dbReference>
<keyword evidence="5 6" id="KW-0472">Membrane</keyword>
<organism evidence="7 8">
    <name type="scientific">Steinernema carpocapsae</name>
    <name type="common">Entomopathogenic nematode</name>
    <dbReference type="NCBI Taxonomy" id="34508"/>
    <lineage>
        <taxon>Eukaryota</taxon>
        <taxon>Metazoa</taxon>
        <taxon>Ecdysozoa</taxon>
        <taxon>Nematoda</taxon>
        <taxon>Chromadorea</taxon>
        <taxon>Rhabditida</taxon>
        <taxon>Tylenchina</taxon>
        <taxon>Panagrolaimomorpha</taxon>
        <taxon>Strongyloidoidea</taxon>
        <taxon>Steinernematidae</taxon>
        <taxon>Steinernema</taxon>
    </lineage>
</organism>
<evidence type="ECO:0000256" key="4">
    <source>
        <dbReference type="ARBA" id="ARBA00022989"/>
    </source>
</evidence>
<dbReference type="OrthoDB" id="5798218at2759"/>
<keyword evidence="3 6" id="KW-0812">Transmembrane</keyword>